<comment type="similarity">
    <text evidence="3">Belongs to the Nudix hydrolase family.</text>
</comment>
<proteinExistence type="inferred from homology"/>
<comment type="cofactor">
    <cofactor evidence="1">
        <name>Mn(2+)</name>
        <dbReference type="ChEBI" id="CHEBI:29035"/>
    </cofactor>
</comment>
<comment type="cofactor">
    <cofactor evidence="2">
        <name>Mg(2+)</name>
        <dbReference type="ChEBI" id="CHEBI:18420"/>
    </cofactor>
</comment>
<dbReference type="AlphaFoldDB" id="A0A087UXT0"/>
<evidence type="ECO:0000313" key="9">
    <source>
        <dbReference type="EMBL" id="KFM82169.1"/>
    </source>
</evidence>
<evidence type="ECO:0000256" key="2">
    <source>
        <dbReference type="ARBA" id="ARBA00001946"/>
    </source>
</evidence>
<evidence type="ECO:0000256" key="5">
    <source>
        <dbReference type="ARBA" id="ARBA00022801"/>
    </source>
</evidence>
<dbReference type="STRING" id="407821.A0A087UXT0"/>
<feature type="non-terminal residue" evidence="9">
    <location>
        <position position="421"/>
    </location>
</feature>
<evidence type="ECO:0000259" key="8">
    <source>
        <dbReference type="PROSITE" id="PS51462"/>
    </source>
</evidence>
<feature type="domain" description="Nudix hydrolase" evidence="8">
    <location>
        <begin position="38"/>
        <end position="304"/>
    </location>
</feature>
<dbReference type="SUPFAM" id="SSF55811">
    <property type="entry name" value="Nudix"/>
    <property type="match status" value="1"/>
</dbReference>
<sequence length="421" mass="47963">MLSTIARVMFPSITPFISMIMESEKPADRNKEMEHIPPWKEAASVIIVVRASLQELVGNNLATMMVRAHTSPRDMVNKNHCDFRLLMVKRSSLSSFMANAYVFPGGLAEISDYSPKWYDVFAAHGINRESIQKFSQKVVGPRPRMITESVTLSCTNVKPEQDPLPPDVALRIAAIRETFEETGVLLMTRPKKSKSSSLSWYADIDLVAWQEKIRKDPLAFTDFCLEANVCPDIWSLHEWWDWLTPTSVGHRRYDTMFYVCCLEKQPDVVLDHSEVITLKWCTPQEMLEEHSTNAVFLAPPQVYELSRLIHFSSFQSLRNFAVTRSEKGVERWLPVIITCKDGAISLLPGDEMYPRKPDYLGKNPGPDYAVTVDEMRKRHTGLHRMEVRGPICSAICTISPTCGHLQPLTYQPDRPLAQSFL</sequence>
<evidence type="ECO:0000256" key="7">
    <source>
        <dbReference type="ARBA" id="ARBA00023211"/>
    </source>
</evidence>
<keyword evidence="5" id="KW-0378">Hydrolase</keyword>
<dbReference type="EMBL" id="KK122188">
    <property type="protein sequence ID" value="KFM82169.1"/>
    <property type="molecule type" value="Genomic_DNA"/>
</dbReference>
<dbReference type="Gene3D" id="3.90.79.10">
    <property type="entry name" value="Nucleoside Triphosphate Pyrophosphohydrolase"/>
    <property type="match status" value="1"/>
</dbReference>
<gene>
    <name evidence="9" type="ORF">X975_03531</name>
</gene>
<dbReference type="GO" id="GO:0016818">
    <property type="term" value="F:hydrolase activity, acting on acid anhydrides, in phosphorus-containing anhydrides"/>
    <property type="evidence" value="ECO:0007669"/>
    <property type="project" value="InterPro"/>
</dbReference>
<name>A0A087UXT0_STEMI</name>
<dbReference type="InterPro" id="IPR000086">
    <property type="entry name" value="NUDIX_hydrolase_dom"/>
</dbReference>
<evidence type="ECO:0000256" key="1">
    <source>
        <dbReference type="ARBA" id="ARBA00001936"/>
    </source>
</evidence>
<protein>
    <submittedName>
        <fullName evidence="9">Nucleoside diphosphate-linked moiety X motif 19, mitochondrial</fullName>
    </submittedName>
</protein>
<dbReference type="GO" id="GO:0046872">
    <property type="term" value="F:metal ion binding"/>
    <property type="evidence" value="ECO:0007669"/>
    <property type="project" value="UniProtKB-KW"/>
</dbReference>
<accession>A0A087UXT0</accession>
<dbReference type="PANTHER" id="PTHR12318:SF0">
    <property type="entry name" value="ACYL-COENZYME A DIPHOSPHATASE NUDT19"/>
    <property type="match status" value="1"/>
</dbReference>
<dbReference type="Proteomes" id="UP000054359">
    <property type="component" value="Unassembled WGS sequence"/>
</dbReference>
<dbReference type="InterPro" id="IPR015797">
    <property type="entry name" value="NUDIX_hydrolase-like_dom_sf"/>
</dbReference>
<keyword evidence="6" id="KW-0460">Magnesium</keyword>
<keyword evidence="7" id="KW-0464">Manganese</keyword>
<organism evidence="9 10">
    <name type="scientific">Stegodyphus mimosarum</name>
    <name type="common">African social velvet spider</name>
    <dbReference type="NCBI Taxonomy" id="407821"/>
    <lineage>
        <taxon>Eukaryota</taxon>
        <taxon>Metazoa</taxon>
        <taxon>Ecdysozoa</taxon>
        <taxon>Arthropoda</taxon>
        <taxon>Chelicerata</taxon>
        <taxon>Arachnida</taxon>
        <taxon>Araneae</taxon>
        <taxon>Araneomorphae</taxon>
        <taxon>Entelegynae</taxon>
        <taxon>Eresoidea</taxon>
        <taxon>Eresidae</taxon>
        <taxon>Stegodyphus</taxon>
    </lineage>
</organism>
<evidence type="ECO:0000256" key="3">
    <source>
        <dbReference type="ARBA" id="ARBA00005582"/>
    </source>
</evidence>
<evidence type="ECO:0000256" key="4">
    <source>
        <dbReference type="ARBA" id="ARBA00022723"/>
    </source>
</evidence>
<dbReference type="OrthoDB" id="1695362at2759"/>
<dbReference type="OMA" id="CYPDIWS"/>
<dbReference type="PANTHER" id="PTHR12318">
    <property type="entry name" value="TESTOSTERONE-REGULATED PROTEIN RP2"/>
    <property type="match status" value="1"/>
</dbReference>
<dbReference type="InterPro" id="IPR039121">
    <property type="entry name" value="NUDT19"/>
</dbReference>
<keyword evidence="4" id="KW-0479">Metal-binding</keyword>
<reference evidence="9 10" key="1">
    <citation type="submission" date="2013-11" db="EMBL/GenBank/DDBJ databases">
        <title>Genome sequencing of Stegodyphus mimosarum.</title>
        <authorList>
            <person name="Bechsgaard J."/>
        </authorList>
    </citation>
    <scope>NUCLEOTIDE SEQUENCE [LARGE SCALE GENOMIC DNA]</scope>
</reference>
<dbReference type="GO" id="GO:0005739">
    <property type="term" value="C:mitochondrion"/>
    <property type="evidence" value="ECO:0007669"/>
    <property type="project" value="TreeGrafter"/>
</dbReference>
<dbReference type="PROSITE" id="PS51462">
    <property type="entry name" value="NUDIX"/>
    <property type="match status" value="1"/>
</dbReference>
<evidence type="ECO:0000256" key="6">
    <source>
        <dbReference type="ARBA" id="ARBA00022842"/>
    </source>
</evidence>
<keyword evidence="10" id="KW-1185">Reference proteome</keyword>
<evidence type="ECO:0000313" key="10">
    <source>
        <dbReference type="Proteomes" id="UP000054359"/>
    </source>
</evidence>
<dbReference type="CDD" id="cd18870">
    <property type="entry name" value="NUDIX_AcylCoAdiphos_Nudt19"/>
    <property type="match status" value="1"/>
</dbReference>